<gene>
    <name evidence="2" type="ORF">LCGC14_2813750</name>
</gene>
<feature type="region of interest" description="Disordered" evidence="1">
    <location>
        <begin position="1"/>
        <end position="22"/>
    </location>
</feature>
<name>A0A0F8YJ54_9ZZZZ</name>
<reference evidence="2" key="1">
    <citation type="journal article" date="2015" name="Nature">
        <title>Complex archaea that bridge the gap between prokaryotes and eukaryotes.</title>
        <authorList>
            <person name="Spang A."/>
            <person name="Saw J.H."/>
            <person name="Jorgensen S.L."/>
            <person name="Zaremba-Niedzwiedzka K."/>
            <person name="Martijn J."/>
            <person name="Lind A.E."/>
            <person name="van Eijk R."/>
            <person name="Schleper C."/>
            <person name="Guy L."/>
            <person name="Ettema T.J."/>
        </authorList>
    </citation>
    <scope>NUCLEOTIDE SEQUENCE</scope>
</reference>
<comment type="caution">
    <text evidence="2">The sequence shown here is derived from an EMBL/GenBank/DDBJ whole genome shotgun (WGS) entry which is preliminary data.</text>
</comment>
<feature type="non-terminal residue" evidence="2">
    <location>
        <position position="1"/>
    </location>
</feature>
<sequence length="406" mass="46422">MKRDPQFRFSATREPPKPASRVEAMTRKGDVPLSELTREVKRNKVVQRMAQDLTDEGISVDRLRQRQAARRAEAARLRGESPEQIKALGEETKETIEEMIQNEWSVRHPNETLPGMESLAVEIKSPAVAQAILQKRKFKGDQWDEFARKNKIIGDTPQEAKMLLDEISEVQVPDRQGNFAVLGSLRTPATRAGGNQQASQAMLEMQAVEKSINDAILVRQSRVQSNLLGVSDKDMLASVHLRESTPHAKAMADGKVPLSVKKTLQFLEEKFEVDRQIIIPRLRKVNKPRTEKRVRRRLTKMADKWHEDVDEVLVQQETALELKKQIPDEWGLEQYLTHIFPGFYKIRDRRGRVLGTANNKMDARMAIQDLAEDLDMKPDDFDLTSKALFDSDLLRVFKGRVSRTQA</sequence>
<evidence type="ECO:0000313" key="2">
    <source>
        <dbReference type="EMBL" id="KKK81407.1"/>
    </source>
</evidence>
<dbReference type="EMBL" id="LAZR01053140">
    <property type="protein sequence ID" value="KKK81407.1"/>
    <property type="molecule type" value="Genomic_DNA"/>
</dbReference>
<protein>
    <submittedName>
        <fullName evidence="2">Uncharacterized protein</fullName>
    </submittedName>
</protein>
<feature type="non-terminal residue" evidence="2">
    <location>
        <position position="406"/>
    </location>
</feature>
<evidence type="ECO:0000256" key="1">
    <source>
        <dbReference type="SAM" id="MobiDB-lite"/>
    </source>
</evidence>
<accession>A0A0F8YJ54</accession>
<proteinExistence type="predicted"/>
<dbReference type="AlphaFoldDB" id="A0A0F8YJ54"/>
<organism evidence="2">
    <name type="scientific">marine sediment metagenome</name>
    <dbReference type="NCBI Taxonomy" id="412755"/>
    <lineage>
        <taxon>unclassified sequences</taxon>
        <taxon>metagenomes</taxon>
        <taxon>ecological metagenomes</taxon>
    </lineage>
</organism>